<dbReference type="Pfam" id="PF13487">
    <property type="entry name" value="HD_5"/>
    <property type="match status" value="1"/>
</dbReference>
<dbReference type="KEGG" id="bhu:bhn_I2733"/>
<keyword evidence="1" id="KW-1133">Transmembrane helix</keyword>
<feature type="transmembrane region" description="Helical" evidence="1">
    <location>
        <begin position="354"/>
        <end position="374"/>
    </location>
</feature>
<dbReference type="SUPFAM" id="SSF109604">
    <property type="entry name" value="HD-domain/PDEase-like"/>
    <property type="match status" value="1"/>
</dbReference>
<feature type="transmembrane region" description="Helical" evidence="1">
    <location>
        <begin position="232"/>
        <end position="251"/>
    </location>
</feature>
<sequence length="581" mass="65081">MRIRKESLRSCLEQVACIFVFLLFVFLAIATGEHEKNRDVDIIGDINEGWIAENGQVVDLYDLELGACSVTLDISNLDIAGKAICFKSIDTNFKVYVSDELIYDYTPELSRFLGVSYGMQYHAIAIPAGSTNLRLNLEPVFPNAPAGIREIAISDAGQYMTNVFKRNLFSFCQCMTTMLIGFLFVIAGVTGKIVMKSTGIDFISFGITCLLVGFIGLNDTLLLQVLTGHPEIIRVAEYACLIFVPFQLLSFFSSTTGESHSKLLFGMLIVCFLNFFIQVGLTQSRLSDYYHLVYVSQFIIVVAFMIAAVIVFRAIRQKMIKPTLLRTMMWGLCVSILGAGIDLTRYYFFQSYGSLTFTRIGVVLFTAFMGIYLYQDHIDSLKKKQKESAALASEISEAFAKVIDMKDKYTNGHSERVAKYTAMIAKEMGYDDEIVEKYYRIGLLHDVGKVGIPEAVLNKPGKLTEEEYDLIKSHTVKGNDVLKDISVVPELAIGARAHHERYDGKGYPNGLSGDEIPDVARIIAVADSFDAMYSDRPYRKRMDFDDVLATIREVSGTQLNPEVVDAFFRLVNKGEIRPIDK</sequence>
<dbReference type="EMBL" id="CP017831">
    <property type="protein sequence ID" value="AOZ97765.1"/>
    <property type="molecule type" value="Genomic_DNA"/>
</dbReference>
<dbReference type="InterPro" id="IPR037522">
    <property type="entry name" value="HD_GYP_dom"/>
</dbReference>
<keyword evidence="5" id="KW-1185">Reference proteome</keyword>
<feature type="transmembrane region" description="Helical" evidence="1">
    <location>
        <begin position="168"/>
        <end position="190"/>
    </location>
</feature>
<evidence type="ECO:0000259" key="3">
    <source>
        <dbReference type="PROSITE" id="PS51832"/>
    </source>
</evidence>
<evidence type="ECO:0000313" key="5">
    <source>
        <dbReference type="Proteomes" id="UP000179284"/>
    </source>
</evidence>
<proteinExistence type="predicted"/>
<dbReference type="Proteomes" id="UP000179284">
    <property type="component" value="Chromosome I"/>
</dbReference>
<name>A0A1D9P6H4_9FIRM</name>
<keyword evidence="1" id="KW-0472">Membrane</keyword>
<reference evidence="5" key="1">
    <citation type="submission" date="2016-10" db="EMBL/GenBank/DDBJ databases">
        <title>The complete genome sequence of the rumen bacterium Butyrivibrio hungatei MB2003.</title>
        <authorList>
            <person name="Palevich N."/>
            <person name="Kelly W.J."/>
            <person name="Leahy S.C."/>
            <person name="Altermann E."/>
            <person name="Rakonjac J."/>
            <person name="Attwood G.T."/>
        </authorList>
    </citation>
    <scope>NUCLEOTIDE SEQUENCE [LARGE SCALE GENOMIC DNA]</scope>
    <source>
        <strain evidence="5">MB2003</strain>
    </source>
</reference>
<evidence type="ECO:0000256" key="1">
    <source>
        <dbReference type="SAM" id="Phobius"/>
    </source>
</evidence>
<feature type="transmembrane region" description="Helical" evidence="1">
    <location>
        <begin position="293"/>
        <end position="315"/>
    </location>
</feature>
<organism evidence="4 5">
    <name type="scientific">Butyrivibrio hungatei</name>
    <dbReference type="NCBI Taxonomy" id="185008"/>
    <lineage>
        <taxon>Bacteria</taxon>
        <taxon>Bacillati</taxon>
        <taxon>Bacillota</taxon>
        <taxon>Clostridia</taxon>
        <taxon>Lachnospirales</taxon>
        <taxon>Lachnospiraceae</taxon>
        <taxon>Butyrivibrio</taxon>
    </lineage>
</organism>
<protein>
    <submittedName>
        <fullName evidence="4">HD family phosphohydrolase</fullName>
    </submittedName>
</protein>
<evidence type="ECO:0000313" key="4">
    <source>
        <dbReference type="EMBL" id="AOZ97765.1"/>
    </source>
</evidence>
<accession>A0A1D9P6H4</accession>
<dbReference type="PROSITE" id="PS51832">
    <property type="entry name" value="HD_GYP"/>
    <property type="match status" value="1"/>
</dbReference>
<feature type="domain" description="HD-GYP" evidence="3">
    <location>
        <begin position="388"/>
        <end position="581"/>
    </location>
</feature>
<dbReference type="RefSeq" id="WP_071177336.1">
    <property type="nucleotide sequence ID" value="NZ_CP017831.1"/>
</dbReference>
<feature type="domain" description="HD" evidence="2">
    <location>
        <begin position="410"/>
        <end position="532"/>
    </location>
</feature>
<feature type="transmembrane region" description="Helical" evidence="1">
    <location>
        <begin position="327"/>
        <end position="348"/>
    </location>
</feature>
<dbReference type="InterPro" id="IPR006674">
    <property type="entry name" value="HD_domain"/>
</dbReference>
<dbReference type="InterPro" id="IPR003607">
    <property type="entry name" value="HD/PDEase_dom"/>
</dbReference>
<dbReference type="SMART" id="SM00471">
    <property type="entry name" value="HDc"/>
    <property type="match status" value="1"/>
</dbReference>
<evidence type="ECO:0000259" key="2">
    <source>
        <dbReference type="PROSITE" id="PS51831"/>
    </source>
</evidence>
<dbReference type="AlphaFoldDB" id="A0A1D9P6H4"/>
<dbReference type="Gene3D" id="1.10.3210.10">
    <property type="entry name" value="Hypothetical protein af1432"/>
    <property type="match status" value="1"/>
</dbReference>
<feature type="transmembrane region" description="Helical" evidence="1">
    <location>
        <begin position="263"/>
        <end position="281"/>
    </location>
</feature>
<dbReference type="OrthoDB" id="9804747at2"/>
<keyword evidence="1" id="KW-0812">Transmembrane</keyword>
<dbReference type="PROSITE" id="PS51831">
    <property type="entry name" value="HD"/>
    <property type="match status" value="1"/>
</dbReference>
<feature type="transmembrane region" description="Helical" evidence="1">
    <location>
        <begin position="202"/>
        <end position="226"/>
    </location>
</feature>
<dbReference type="InterPro" id="IPR006675">
    <property type="entry name" value="HDIG_dom"/>
</dbReference>
<dbReference type="NCBIfam" id="TIGR00277">
    <property type="entry name" value="HDIG"/>
    <property type="match status" value="1"/>
</dbReference>
<dbReference type="PANTHER" id="PTHR43155">
    <property type="entry name" value="CYCLIC DI-GMP PHOSPHODIESTERASE PA4108-RELATED"/>
    <property type="match status" value="1"/>
</dbReference>
<feature type="transmembrane region" description="Helical" evidence="1">
    <location>
        <begin position="12"/>
        <end position="30"/>
    </location>
</feature>
<dbReference type="CDD" id="cd00077">
    <property type="entry name" value="HDc"/>
    <property type="match status" value="1"/>
</dbReference>
<gene>
    <name evidence="4" type="ORF">bhn_I2733</name>
</gene>